<protein>
    <submittedName>
        <fullName evidence="2">Uncharacterized protein</fullName>
    </submittedName>
</protein>
<organism evidence="2">
    <name type="scientific">Daucus carota subsp. sativus</name>
    <name type="common">Carrot</name>
    <dbReference type="NCBI Taxonomy" id="79200"/>
    <lineage>
        <taxon>Eukaryota</taxon>
        <taxon>Viridiplantae</taxon>
        <taxon>Streptophyta</taxon>
        <taxon>Embryophyta</taxon>
        <taxon>Tracheophyta</taxon>
        <taxon>Spermatophyta</taxon>
        <taxon>Magnoliopsida</taxon>
        <taxon>eudicotyledons</taxon>
        <taxon>Gunneridae</taxon>
        <taxon>Pentapetalae</taxon>
        <taxon>asterids</taxon>
        <taxon>campanulids</taxon>
        <taxon>Apiales</taxon>
        <taxon>Apiaceae</taxon>
        <taxon>Apioideae</taxon>
        <taxon>Scandiceae</taxon>
        <taxon>Daucinae</taxon>
        <taxon>Daucus</taxon>
        <taxon>Daucus sect. Daucus</taxon>
    </lineage>
</organism>
<dbReference type="EMBL" id="LNRQ01000001">
    <property type="protein sequence ID" value="KZN11829.1"/>
    <property type="molecule type" value="Genomic_DNA"/>
</dbReference>
<name>A0A166J5W1_DAUCS</name>
<evidence type="ECO:0000256" key="1">
    <source>
        <dbReference type="SAM" id="MobiDB-lite"/>
    </source>
</evidence>
<dbReference type="Gramene" id="KZN11829">
    <property type="protein sequence ID" value="KZN11829"/>
    <property type="gene ID" value="DCAR_004485"/>
</dbReference>
<gene>
    <name evidence="2" type="ORF">DCAR_004485</name>
</gene>
<feature type="compositionally biased region" description="Basic and acidic residues" evidence="1">
    <location>
        <begin position="129"/>
        <end position="144"/>
    </location>
</feature>
<reference evidence="2" key="1">
    <citation type="journal article" date="2016" name="Nat. Genet.">
        <title>A high-quality carrot genome assembly provides new insights into carotenoid accumulation and asterid genome evolution.</title>
        <authorList>
            <person name="Iorizzo M."/>
            <person name="Ellison S."/>
            <person name="Senalik D."/>
            <person name="Zeng P."/>
            <person name="Satapoomin P."/>
            <person name="Huang J."/>
            <person name="Bowman M."/>
            <person name="Iovene M."/>
            <person name="Sanseverino W."/>
            <person name="Cavagnaro P."/>
            <person name="Yildiz M."/>
            <person name="Macko-Podgorni A."/>
            <person name="Moranska E."/>
            <person name="Grzebelus E."/>
            <person name="Grzebelus D."/>
            <person name="Ashrafi H."/>
            <person name="Zheng Z."/>
            <person name="Cheng S."/>
            <person name="Spooner D."/>
            <person name="Van Deynze A."/>
            <person name="Simon P."/>
        </authorList>
    </citation>
    <scope>NUCLEOTIDE SEQUENCE [LARGE SCALE GENOMIC DNA]</scope>
    <source>
        <tissue evidence="2">Leaf</tissue>
    </source>
</reference>
<comment type="caution">
    <text evidence="2">The sequence shown here is derived from an EMBL/GenBank/DDBJ whole genome shotgun (WGS) entry which is preliminary data.</text>
</comment>
<feature type="compositionally biased region" description="Polar residues" evidence="1">
    <location>
        <begin position="105"/>
        <end position="115"/>
    </location>
</feature>
<dbReference type="AlphaFoldDB" id="A0A166J5W1"/>
<sequence length="144" mass="16016">MDGNDGEREFLYTSPLELLATVAETVSDHPTLQETCHGPNAEKDSSFERITAGEGDRSPSEVNDLVDDISPSEVNDLVDRDDQRKVKKVRSLKDVMRVVNEKASSKTSLTVHNLPQKSQKLSLTKQKKIHSEVEGNDRTSHTPC</sequence>
<evidence type="ECO:0000313" key="2">
    <source>
        <dbReference type="EMBL" id="KZN11829.1"/>
    </source>
</evidence>
<proteinExistence type="predicted"/>
<feature type="region of interest" description="Disordered" evidence="1">
    <location>
        <begin position="101"/>
        <end position="144"/>
    </location>
</feature>
<accession>A0A166J5W1</accession>